<dbReference type="InterPro" id="IPR005490">
    <property type="entry name" value="LD_TPept_cat_dom"/>
</dbReference>
<reference evidence="11 12" key="1">
    <citation type="submission" date="2024-01" db="EMBL/GenBank/DDBJ databases">
        <title>New evidence supports the origin of RcGTA from prophage.</title>
        <authorList>
            <person name="Xu Y."/>
            <person name="Liu B."/>
            <person name="Chen F."/>
        </authorList>
    </citation>
    <scope>NUCLEOTIDE SEQUENCE [LARGE SCALE GENOMIC DNA]</scope>
    <source>
        <strain evidence="11 12">CBW1107-2</strain>
    </source>
</reference>
<evidence type="ECO:0000256" key="1">
    <source>
        <dbReference type="ARBA" id="ARBA00004752"/>
    </source>
</evidence>
<keyword evidence="6 7" id="KW-0961">Cell wall biogenesis/degradation</keyword>
<comment type="caution">
    <text evidence="11">The sequence shown here is derived from an EMBL/GenBank/DDBJ whole genome shotgun (WGS) entry which is preliminary data.</text>
</comment>
<gene>
    <name evidence="11" type="ORF">V1479_15610</name>
</gene>
<name>A0ABV3WWR4_9HYPH</name>
<evidence type="ECO:0000256" key="8">
    <source>
        <dbReference type="SAM" id="MobiDB-lite"/>
    </source>
</evidence>
<keyword evidence="12" id="KW-1185">Reference proteome</keyword>
<dbReference type="EMBL" id="JAZHFV010000005">
    <property type="protein sequence ID" value="MEX4008741.1"/>
    <property type="molecule type" value="Genomic_DNA"/>
</dbReference>
<dbReference type="Pfam" id="PF03734">
    <property type="entry name" value="YkuD"/>
    <property type="match status" value="1"/>
</dbReference>
<evidence type="ECO:0000256" key="7">
    <source>
        <dbReference type="PROSITE-ProRule" id="PRU01373"/>
    </source>
</evidence>
<proteinExistence type="inferred from homology"/>
<dbReference type="PANTHER" id="PTHR36699:SF1">
    <property type="entry name" value="L,D-TRANSPEPTIDASE YAFK-RELATED"/>
    <property type="match status" value="1"/>
</dbReference>
<keyword evidence="4 7" id="KW-0133">Cell shape</keyword>
<feature type="active site" description="Nucleophile" evidence="7">
    <location>
        <position position="156"/>
    </location>
</feature>
<dbReference type="InterPro" id="IPR038063">
    <property type="entry name" value="Transpep_catalytic_dom"/>
</dbReference>
<dbReference type="GO" id="GO:0016740">
    <property type="term" value="F:transferase activity"/>
    <property type="evidence" value="ECO:0007669"/>
    <property type="project" value="UniProtKB-KW"/>
</dbReference>
<dbReference type="PROSITE" id="PS52029">
    <property type="entry name" value="LD_TPASE"/>
    <property type="match status" value="1"/>
</dbReference>
<accession>A0ABV3WWR4</accession>
<protein>
    <submittedName>
        <fullName evidence="11">Murein L,D-transpeptidase family protein</fullName>
        <ecNumber evidence="11">2.-.-.-</ecNumber>
    </submittedName>
</protein>
<keyword evidence="3 11" id="KW-0808">Transferase</keyword>
<dbReference type="Proteomes" id="UP001559025">
    <property type="component" value="Unassembled WGS sequence"/>
</dbReference>
<evidence type="ECO:0000256" key="6">
    <source>
        <dbReference type="ARBA" id="ARBA00023316"/>
    </source>
</evidence>
<feature type="compositionally biased region" description="Low complexity" evidence="8">
    <location>
        <begin position="349"/>
        <end position="363"/>
    </location>
</feature>
<feature type="active site" description="Proton donor/acceptor" evidence="7">
    <location>
        <position position="148"/>
    </location>
</feature>
<feature type="domain" description="L,D-TPase catalytic" evidence="10">
    <location>
        <begin position="56"/>
        <end position="187"/>
    </location>
</feature>
<sequence>MKTSIARASLLMMAALFIAGCTEATFEDIAPKAEKRLPPALVQSMRAKGMSTTSPIMVRIFKEEAVLEVWKQKDNGRYDLATSYDICKWSGKLGPKFTEGDRQAPEGFYTVRPHQMNPQSSYHLSFNIGFPNAYDRAHGRTGQHLMVHGACSSAGCYSMTDEQVEQIYAFARDAFKGGQTDFQIQAFPFRMTAANMARYQDDPNYEFWTMLKEGYDHFEITKVPPKVDVCGKRYVFNQIAPAGTTFSPTAACPATTQPESLSVAYKSYQSTYDSAFSAALGSRKSSTPAPTIAGVKEAALVADWSRRRARGEKVTRLPPSLERPQVLMAEEQKVPQKLEATVAALPTPAPATQQAAAPAVEPEGNAQSETVAAGAQATQPEREGKSLRRRLLGMFGG</sequence>
<organism evidence="11 12">
    <name type="scientific">Neoaquamicrobium sediminum</name>
    <dbReference type="NCBI Taxonomy" id="1849104"/>
    <lineage>
        <taxon>Bacteria</taxon>
        <taxon>Pseudomonadati</taxon>
        <taxon>Pseudomonadota</taxon>
        <taxon>Alphaproteobacteria</taxon>
        <taxon>Hyphomicrobiales</taxon>
        <taxon>Phyllobacteriaceae</taxon>
        <taxon>Neoaquamicrobium</taxon>
    </lineage>
</organism>
<evidence type="ECO:0000313" key="11">
    <source>
        <dbReference type="EMBL" id="MEX4008741.1"/>
    </source>
</evidence>
<dbReference type="EC" id="2.-.-.-" evidence="11"/>
<dbReference type="PANTHER" id="PTHR36699">
    <property type="entry name" value="LD-TRANSPEPTIDASE"/>
    <property type="match status" value="1"/>
</dbReference>
<feature type="chain" id="PRO_5045925377" evidence="9">
    <location>
        <begin position="25"/>
        <end position="397"/>
    </location>
</feature>
<dbReference type="PROSITE" id="PS51257">
    <property type="entry name" value="PROKAR_LIPOPROTEIN"/>
    <property type="match status" value="1"/>
</dbReference>
<keyword evidence="5 7" id="KW-0573">Peptidoglycan synthesis</keyword>
<evidence type="ECO:0000256" key="2">
    <source>
        <dbReference type="ARBA" id="ARBA00005992"/>
    </source>
</evidence>
<keyword evidence="9" id="KW-0732">Signal</keyword>
<dbReference type="SUPFAM" id="SSF141523">
    <property type="entry name" value="L,D-transpeptidase catalytic domain-like"/>
    <property type="match status" value="1"/>
</dbReference>
<evidence type="ECO:0000256" key="4">
    <source>
        <dbReference type="ARBA" id="ARBA00022960"/>
    </source>
</evidence>
<comment type="similarity">
    <text evidence="2">Belongs to the YkuD family.</text>
</comment>
<dbReference type="RefSeq" id="WP_368803727.1">
    <property type="nucleotide sequence ID" value="NZ_JAZHFV010000005.1"/>
</dbReference>
<feature type="signal peptide" evidence="9">
    <location>
        <begin position="1"/>
        <end position="24"/>
    </location>
</feature>
<evidence type="ECO:0000259" key="10">
    <source>
        <dbReference type="PROSITE" id="PS52029"/>
    </source>
</evidence>
<evidence type="ECO:0000256" key="5">
    <source>
        <dbReference type="ARBA" id="ARBA00022984"/>
    </source>
</evidence>
<evidence type="ECO:0000256" key="3">
    <source>
        <dbReference type="ARBA" id="ARBA00022679"/>
    </source>
</evidence>
<evidence type="ECO:0000313" key="12">
    <source>
        <dbReference type="Proteomes" id="UP001559025"/>
    </source>
</evidence>
<comment type="pathway">
    <text evidence="1 7">Cell wall biogenesis; peptidoglycan biosynthesis.</text>
</comment>
<evidence type="ECO:0000256" key="9">
    <source>
        <dbReference type="SAM" id="SignalP"/>
    </source>
</evidence>
<feature type="region of interest" description="Disordered" evidence="8">
    <location>
        <begin position="349"/>
        <end position="397"/>
    </location>
</feature>